<evidence type="ECO:0000259" key="1">
    <source>
        <dbReference type="Pfam" id="PF01814"/>
    </source>
</evidence>
<comment type="caution">
    <text evidence="2">The sequence shown here is derived from an EMBL/GenBank/DDBJ whole genome shotgun (WGS) entry which is preliminary data.</text>
</comment>
<dbReference type="RefSeq" id="WP_148349150.1">
    <property type="nucleotide sequence ID" value="NZ_JBHSBF010000023.1"/>
</dbReference>
<sequence>MGAFAIKPRVGVSCDMILRAVHEAFRRDLDRLAAAAAAGKGGAAHVREGWEYFKELFRVHLDLEERELWPRVERAVAARPVERAVLADLRSGRARLDPLIDGVDAALGGGGDLPAAVRDLRKALKARLRNVEASALPLAEAALPPAEWEAFAAEAGRRCEARTPLFVPWVVDGIAPIERSRFLTSLPEPLRDLNRVTWEPTYRKRRLWSV</sequence>
<keyword evidence="3" id="KW-1185">Reference proteome</keyword>
<dbReference type="Gene3D" id="1.20.120.520">
    <property type="entry name" value="nmb1532 protein domain like"/>
    <property type="match status" value="1"/>
</dbReference>
<dbReference type="OrthoDB" id="5197650at2"/>
<dbReference type="Proteomes" id="UP000322634">
    <property type="component" value="Unassembled WGS sequence"/>
</dbReference>
<protein>
    <submittedName>
        <fullName evidence="2">Hemerythrin domain-containing protein</fullName>
    </submittedName>
</protein>
<evidence type="ECO:0000313" key="2">
    <source>
        <dbReference type="EMBL" id="TYC16598.1"/>
    </source>
</evidence>
<dbReference type="EMBL" id="VSFF01000003">
    <property type="protein sequence ID" value="TYC16598.1"/>
    <property type="molecule type" value="Genomic_DNA"/>
</dbReference>
<reference evidence="2 3" key="1">
    <citation type="submission" date="2019-08" db="EMBL/GenBank/DDBJ databases">
        <title>Actinomadura sp. nov. CYP1-5 isolated from mountain soil.</title>
        <authorList>
            <person name="Songsumanus A."/>
            <person name="Kuncharoen N."/>
            <person name="Kudo T."/>
            <person name="Yuki M."/>
            <person name="Igarashi Y."/>
            <person name="Tanasupawat S."/>
        </authorList>
    </citation>
    <scope>NUCLEOTIDE SEQUENCE [LARGE SCALE GENOMIC DNA]</scope>
    <source>
        <strain evidence="2 3">GKU157</strain>
    </source>
</reference>
<proteinExistence type="predicted"/>
<dbReference type="CDD" id="cd12108">
    <property type="entry name" value="Hr-like"/>
    <property type="match status" value="1"/>
</dbReference>
<accession>A0A5D0UDX7</accession>
<organism evidence="2 3">
    <name type="scientific">Actinomadura syzygii</name>
    <dbReference type="NCBI Taxonomy" id="1427538"/>
    <lineage>
        <taxon>Bacteria</taxon>
        <taxon>Bacillati</taxon>
        <taxon>Actinomycetota</taxon>
        <taxon>Actinomycetes</taxon>
        <taxon>Streptosporangiales</taxon>
        <taxon>Thermomonosporaceae</taxon>
        <taxon>Actinomadura</taxon>
    </lineage>
</organism>
<gene>
    <name evidence="2" type="ORF">FXF65_08400</name>
</gene>
<dbReference type="InterPro" id="IPR012312">
    <property type="entry name" value="Hemerythrin-like"/>
</dbReference>
<dbReference type="AlphaFoldDB" id="A0A5D0UDX7"/>
<dbReference type="Pfam" id="PF01814">
    <property type="entry name" value="Hemerythrin"/>
    <property type="match status" value="1"/>
</dbReference>
<evidence type="ECO:0000313" key="3">
    <source>
        <dbReference type="Proteomes" id="UP000322634"/>
    </source>
</evidence>
<feature type="domain" description="Hemerythrin-like" evidence="1">
    <location>
        <begin position="17"/>
        <end position="138"/>
    </location>
</feature>
<name>A0A5D0UDX7_9ACTN</name>